<organism evidence="3 4">
    <name type="scientific">Kwoniella heveanensis BCC8398</name>
    <dbReference type="NCBI Taxonomy" id="1296120"/>
    <lineage>
        <taxon>Eukaryota</taxon>
        <taxon>Fungi</taxon>
        <taxon>Dikarya</taxon>
        <taxon>Basidiomycota</taxon>
        <taxon>Agaricomycotina</taxon>
        <taxon>Tremellomycetes</taxon>
        <taxon>Tremellales</taxon>
        <taxon>Cryptococcaceae</taxon>
        <taxon>Kwoniella</taxon>
    </lineage>
</organism>
<dbReference type="CDD" id="cd09917">
    <property type="entry name" value="F-box_SF"/>
    <property type="match status" value="1"/>
</dbReference>
<feature type="domain" description="F-box" evidence="2">
    <location>
        <begin position="1"/>
        <end position="45"/>
    </location>
</feature>
<dbReference type="InterPro" id="IPR036047">
    <property type="entry name" value="F-box-like_dom_sf"/>
</dbReference>
<feature type="region of interest" description="Disordered" evidence="1">
    <location>
        <begin position="554"/>
        <end position="658"/>
    </location>
</feature>
<dbReference type="Proteomes" id="UP000092666">
    <property type="component" value="Unassembled WGS sequence"/>
</dbReference>
<feature type="compositionally biased region" description="Basic and acidic residues" evidence="1">
    <location>
        <begin position="554"/>
        <end position="567"/>
    </location>
</feature>
<dbReference type="OrthoDB" id="2561360at2759"/>
<reference evidence="3 4" key="1">
    <citation type="submission" date="2013-07" db="EMBL/GenBank/DDBJ databases">
        <title>The Genome Sequence of Cryptococcus heveanensis BCC8398.</title>
        <authorList>
            <consortium name="The Broad Institute Genome Sequencing Platform"/>
            <person name="Cuomo C."/>
            <person name="Litvintseva A."/>
            <person name="Chen Y."/>
            <person name="Heitman J."/>
            <person name="Sun S."/>
            <person name="Springer D."/>
            <person name="Dromer F."/>
            <person name="Young S.K."/>
            <person name="Zeng Q."/>
            <person name="Gargeya S."/>
            <person name="Fitzgerald M."/>
            <person name="Abouelleil A."/>
            <person name="Alvarado L."/>
            <person name="Berlin A.M."/>
            <person name="Chapman S.B."/>
            <person name="Dewar J."/>
            <person name="Goldberg J."/>
            <person name="Griggs A."/>
            <person name="Gujja S."/>
            <person name="Hansen M."/>
            <person name="Howarth C."/>
            <person name="Imamovic A."/>
            <person name="Larimer J."/>
            <person name="McCowan C."/>
            <person name="Murphy C."/>
            <person name="Pearson M."/>
            <person name="Priest M."/>
            <person name="Roberts A."/>
            <person name="Saif S."/>
            <person name="Shea T."/>
            <person name="Sykes S."/>
            <person name="Wortman J."/>
            <person name="Nusbaum C."/>
            <person name="Birren B."/>
        </authorList>
    </citation>
    <scope>NUCLEOTIDE SEQUENCE [LARGE SCALE GENOMIC DNA]</scope>
    <source>
        <strain evidence="3 4">BCC8398</strain>
    </source>
</reference>
<dbReference type="AlphaFoldDB" id="A0A1B9GQ20"/>
<feature type="compositionally biased region" description="Gly residues" evidence="1">
    <location>
        <begin position="649"/>
        <end position="658"/>
    </location>
</feature>
<keyword evidence="4" id="KW-1185">Reference proteome</keyword>
<accession>A0A1B9GQ20</accession>
<protein>
    <recommendedName>
        <fullName evidence="2">F-box domain-containing protein</fullName>
    </recommendedName>
</protein>
<dbReference type="Pfam" id="PF12937">
    <property type="entry name" value="F-box-like"/>
    <property type="match status" value="1"/>
</dbReference>
<dbReference type="InterPro" id="IPR001810">
    <property type="entry name" value="F-box_dom"/>
</dbReference>
<sequence>MHRLDDHLLAYLFKLLETRDMLACAATCRQWNHIVHTTAELQLELRQSLHQSGLYHGETSYPIGERLRRLVTRETNIDLLRPRVTKFQLPKDQVIHTVSGKYVITQPADDEQRMGEDNKYEICTIWVRNVPKKVKVDFKPFTDLIDLDIHQDVLIVQVDQGPNNLNVKSDILLRVFHLFNEDEDAVEYDGGGMRITEREWVGPEPHNISLTEGGRVMVWCDGVVWLYDWKECQPIGRLPPIANIVWRSNLGMAWAGEGIILGLDMPHNPDTDLVQNSTLAIFEVDTTYPGTSSLPLLLELPFCLDLLTETARELLGLSDSDVITMDDEHIPHISRNGPYGLIVVATEFTINETIAMRLVVVLPVANLQSFELEKTRRTPNPFHAWGNEWDPFGDLHMVSFGDWRQHAYTWAEPKISESYHHGFYEAQHSLRLYSYNYHMLQRHGLLQLKVLDFNQKRLRGSRNDFHTLGGLGQEGSVENEKDNSARREPSSYRRTIIEATPNNMGCVEIRGDFMLGVDARANVFTFCGERLFIQQRDRDTAWILDFGVKEIAGKEGEQPHVEDESSVHHATGPPGGNEQLGEQERSGSASESLTGSIKRKSVADTSSGENEPEQSAAVGPSKIKRRGTDDRDQGRELGSTETTAPAAGEGPGHGTGSV</sequence>
<name>A0A1B9GQ20_9TREE</name>
<feature type="region of interest" description="Disordered" evidence="1">
    <location>
        <begin position="464"/>
        <end position="494"/>
    </location>
</feature>
<feature type="compositionally biased region" description="Basic and acidic residues" evidence="1">
    <location>
        <begin position="478"/>
        <end position="491"/>
    </location>
</feature>
<proteinExistence type="predicted"/>
<feature type="compositionally biased region" description="Basic and acidic residues" evidence="1">
    <location>
        <begin position="626"/>
        <end position="635"/>
    </location>
</feature>
<gene>
    <name evidence="3" type="ORF">I316_05262</name>
</gene>
<evidence type="ECO:0000256" key="1">
    <source>
        <dbReference type="SAM" id="MobiDB-lite"/>
    </source>
</evidence>
<feature type="compositionally biased region" description="Polar residues" evidence="1">
    <location>
        <begin position="586"/>
        <end position="595"/>
    </location>
</feature>
<reference evidence="4" key="2">
    <citation type="submission" date="2013-12" db="EMBL/GenBank/DDBJ databases">
        <title>Evolution of pathogenesis and genome organization in the Tremellales.</title>
        <authorList>
            <person name="Cuomo C."/>
            <person name="Litvintseva A."/>
            <person name="Heitman J."/>
            <person name="Chen Y."/>
            <person name="Sun S."/>
            <person name="Springer D."/>
            <person name="Dromer F."/>
            <person name="Young S."/>
            <person name="Zeng Q."/>
            <person name="Chapman S."/>
            <person name="Gujja S."/>
            <person name="Saif S."/>
            <person name="Birren B."/>
        </authorList>
    </citation>
    <scope>NUCLEOTIDE SEQUENCE [LARGE SCALE GENOMIC DNA]</scope>
    <source>
        <strain evidence="4">BCC8398</strain>
    </source>
</reference>
<dbReference type="SUPFAM" id="SSF81383">
    <property type="entry name" value="F-box domain"/>
    <property type="match status" value="1"/>
</dbReference>
<evidence type="ECO:0000313" key="4">
    <source>
        <dbReference type="Proteomes" id="UP000092666"/>
    </source>
</evidence>
<dbReference type="Gene3D" id="1.20.1280.50">
    <property type="match status" value="1"/>
</dbReference>
<evidence type="ECO:0000313" key="3">
    <source>
        <dbReference type="EMBL" id="OCF32925.1"/>
    </source>
</evidence>
<dbReference type="EMBL" id="KI669506">
    <property type="protein sequence ID" value="OCF32925.1"/>
    <property type="molecule type" value="Genomic_DNA"/>
</dbReference>
<evidence type="ECO:0000259" key="2">
    <source>
        <dbReference type="PROSITE" id="PS50181"/>
    </source>
</evidence>
<dbReference type="PROSITE" id="PS50181">
    <property type="entry name" value="FBOX"/>
    <property type="match status" value="1"/>
</dbReference>